<organism evidence="1 2">
    <name type="scientific">Metallumcola ferriviriculae</name>
    <dbReference type="NCBI Taxonomy" id="3039180"/>
    <lineage>
        <taxon>Bacteria</taxon>
        <taxon>Bacillati</taxon>
        <taxon>Bacillota</taxon>
        <taxon>Clostridia</taxon>
        <taxon>Neomoorellales</taxon>
        <taxon>Desulfitibacteraceae</taxon>
        <taxon>Metallumcola</taxon>
    </lineage>
</organism>
<proteinExistence type="predicted"/>
<gene>
    <name evidence="1" type="ORF">MFMK1_000155</name>
</gene>
<reference evidence="1 2" key="1">
    <citation type="submission" date="2023-04" db="EMBL/GenBank/DDBJ databases">
        <authorList>
            <person name="Hsu D."/>
        </authorList>
    </citation>
    <scope>NUCLEOTIDE SEQUENCE [LARGE SCALE GENOMIC DNA]</scope>
    <source>
        <strain evidence="1 2">MK1</strain>
    </source>
</reference>
<protein>
    <submittedName>
        <fullName evidence="1">DUF1573 domain-containing protein</fullName>
    </submittedName>
</protein>
<dbReference type="Gene3D" id="1.10.287.1080">
    <property type="entry name" value="MazG-like"/>
    <property type="match status" value="1"/>
</dbReference>
<dbReference type="SUPFAM" id="SSF101386">
    <property type="entry name" value="all-alpha NTP pyrophosphatases"/>
    <property type="match status" value="1"/>
</dbReference>
<dbReference type="RefSeq" id="WP_366923292.1">
    <property type="nucleotide sequence ID" value="NZ_CP121694.1"/>
</dbReference>
<evidence type="ECO:0000313" key="2">
    <source>
        <dbReference type="Proteomes" id="UP001329915"/>
    </source>
</evidence>
<dbReference type="EMBL" id="CP121694">
    <property type="protein sequence ID" value="WRO20393.1"/>
    <property type="molecule type" value="Genomic_DNA"/>
</dbReference>
<dbReference type="AlphaFoldDB" id="A0AAU0UI27"/>
<dbReference type="KEGG" id="dbc:MFMK1_000155"/>
<sequence length="136" mass="15214">MSTNGKDKVDVQNFQDTISQFLVRHQSILDVLSKHQEANARVNRAVVKSVTNCGCIKVKAEKKALPDSVCLSDLKELLETHVEGRLCEECQDVIEAELGKALFYTTALCQTLGLNLEQVMAKENQKVSTLRLFNFT</sequence>
<dbReference type="Proteomes" id="UP001329915">
    <property type="component" value="Chromosome"/>
</dbReference>
<accession>A0AAU0UI27</accession>
<name>A0AAU0UI27_9FIRM</name>
<keyword evidence="2" id="KW-1185">Reference proteome</keyword>
<evidence type="ECO:0000313" key="1">
    <source>
        <dbReference type="EMBL" id="WRO20393.1"/>
    </source>
</evidence>